<evidence type="ECO:0000313" key="4">
    <source>
        <dbReference type="Proteomes" id="UP000830542"/>
    </source>
</evidence>
<dbReference type="EMBL" id="CP095010">
    <property type="protein sequence ID" value="UOO97588.1"/>
    <property type="molecule type" value="Genomic_DNA"/>
</dbReference>
<reference evidence="2" key="3">
    <citation type="submission" date="2023-12" db="EMBL/GenBank/DDBJ databases">
        <authorList>
            <person name="Sun Q."/>
            <person name="Inoue M."/>
        </authorList>
    </citation>
    <scope>NUCLEOTIDE SEQUENCE</scope>
    <source>
        <strain evidence="2">JCM 12289</strain>
    </source>
</reference>
<sequence length="82" mass="9233">MRKRGEWMTPMDDLLLEALESSDMVLSPSIISFNLDLSREAVNRRLQTLADHGLVAKVERGMYEITEEGRGYLAGDFDASDV</sequence>
<evidence type="ECO:0000313" key="2">
    <source>
        <dbReference type="EMBL" id="GAA0478135.1"/>
    </source>
</evidence>
<dbReference type="EMBL" id="BAAADN010000092">
    <property type="protein sequence ID" value="GAA0478135.1"/>
    <property type="molecule type" value="Genomic_DNA"/>
</dbReference>
<evidence type="ECO:0000259" key="1">
    <source>
        <dbReference type="Pfam" id="PF14947"/>
    </source>
</evidence>
<dbReference type="Proteomes" id="UP000830542">
    <property type="component" value="Plasmid unnamed5"/>
</dbReference>
<feature type="domain" description="ArnR1-like winged helix-turn-helix" evidence="1">
    <location>
        <begin position="17"/>
        <end position="72"/>
    </location>
</feature>
<dbReference type="Pfam" id="PF14947">
    <property type="entry name" value="HTH_45"/>
    <property type="match status" value="1"/>
</dbReference>
<organism evidence="2 5">
    <name type="scientific">Halococcus dombrowskii</name>
    <dbReference type="NCBI Taxonomy" id="179637"/>
    <lineage>
        <taxon>Archaea</taxon>
        <taxon>Methanobacteriati</taxon>
        <taxon>Methanobacteriota</taxon>
        <taxon>Stenosarchaea group</taxon>
        <taxon>Halobacteria</taxon>
        <taxon>Halobacteriales</taxon>
        <taxon>Halococcaceae</taxon>
        <taxon>Halococcus</taxon>
    </lineage>
</organism>
<dbReference type="Proteomes" id="UP001500962">
    <property type="component" value="Unassembled WGS sequence"/>
</dbReference>
<dbReference type="KEGG" id="hdo:MUK72_20135"/>
<name>A0AAV3SLR9_HALDO</name>
<dbReference type="Gene3D" id="1.10.10.10">
    <property type="entry name" value="Winged helix-like DNA-binding domain superfamily/Winged helix DNA-binding domain"/>
    <property type="match status" value="1"/>
</dbReference>
<geneLocation type="plasmid" evidence="3 4">
    <name>unnamed5</name>
</geneLocation>
<dbReference type="RefSeq" id="WP_244707277.1">
    <property type="nucleotide sequence ID" value="NZ_BAAADN010000092.1"/>
</dbReference>
<evidence type="ECO:0000313" key="5">
    <source>
        <dbReference type="Proteomes" id="UP001500962"/>
    </source>
</evidence>
<reference evidence="2" key="1">
    <citation type="journal article" date="2014" name="Int. J. Syst. Evol. Microbiol.">
        <title>Complete genome sequence of Corynebacterium casei LMG S-19264T (=DSM 44701T), isolated from a smear-ripened cheese.</title>
        <authorList>
            <consortium name="US DOE Joint Genome Institute (JGI-PGF)"/>
            <person name="Walter F."/>
            <person name="Albersmeier A."/>
            <person name="Kalinowski J."/>
            <person name="Ruckert C."/>
        </authorList>
    </citation>
    <scope>NUCLEOTIDE SEQUENCE</scope>
    <source>
        <strain evidence="2">JCM 12289</strain>
    </source>
</reference>
<dbReference type="GeneID" id="71764209"/>
<dbReference type="AlphaFoldDB" id="A0AAV3SLR9"/>
<dbReference type="SUPFAM" id="SSF46785">
    <property type="entry name" value="Winged helix' DNA-binding domain"/>
    <property type="match status" value="1"/>
</dbReference>
<dbReference type="InterPro" id="IPR036388">
    <property type="entry name" value="WH-like_DNA-bd_sf"/>
</dbReference>
<keyword evidence="3" id="KW-0614">Plasmid</keyword>
<gene>
    <name evidence="2" type="ORF">GCM10008985_38020</name>
    <name evidence="3" type="ORF">MUK72_20135</name>
</gene>
<protein>
    <submittedName>
        <fullName evidence="3">MarR family transcriptional regulator</fullName>
    </submittedName>
</protein>
<accession>A0AAV3SLR9</accession>
<reference evidence="3" key="2">
    <citation type="submission" date="2022-04" db="EMBL/GenBank/DDBJ databases">
        <title>Sequencing and genomic assembly of Halococcus dombrowskii.</title>
        <authorList>
            <person name="Lim S.W."/>
            <person name="MacLea K.S."/>
        </authorList>
    </citation>
    <scope>NUCLEOTIDE SEQUENCE</scope>
    <source>
        <strain evidence="3">H4</strain>
        <plasmid evidence="3">unnamed5</plasmid>
    </source>
</reference>
<proteinExistence type="predicted"/>
<dbReference type="InterPro" id="IPR036390">
    <property type="entry name" value="WH_DNA-bd_sf"/>
</dbReference>
<evidence type="ECO:0000313" key="3">
    <source>
        <dbReference type="EMBL" id="UOO97588.1"/>
    </source>
</evidence>
<keyword evidence="4" id="KW-1185">Reference proteome</keyword>
<dbReference type="InterPro" id="IPR038723">
    <property type="entry name" value="ArnR1-like_HTH"/>
</dbReference>